<dbReference type="PANTHER" id="PTHR12463">
    <property type="entry name" value="OXYGENASE-RELATED"/>
    <property type="match status" value="1"/>
</dbReference>
<accession>A0AA35SGC2</accession>
<dbReference type="InterPro" id="IPR037151">
    <property type="entry name" value="AlkB-like_sf"/>
</dbReference>
<evidence type="ECO:0000256" key="2">
    <source>
        <dbReference type="SAM" id="MobiDB-lite"/>
    </source>
</evidence>
<feature type="non-terminal residue" evidence="3">
    <location>
        <position position="1"/>
    </location>
</feature>
<feature type="compositionally biased region" description="Polar residues" evidence="2">
    <location>
        <begin position="251"/>
        <end position="260"/>
    </location>
</feature>
<sequence length="291" mass="32280">TSSRSHTGVCGCRGARTCLLCEGEVGKPVRRDDTACPSLYPCYRCGEVRSSLEDCRRSRDPALSPLRVCSREPCKASKVLSPSLPSFTQATTPPFDGVTVVKEFLTKEEEAAILSAVDSHAWIDSQSGRRKQDYGPTVNFKRQKLKLGAFRGLPHFIEPLVKRMREEVDVLADFFPWSCVTLTTDRREEHTLRHIATTAGFGGERLVTLNLCSLHSPHLLTTHLPTPSPSTGHTTPPTSTGHTSPPPQNPRTPTSAVTSRGSRKCKTRLAPFNRERKHYYQKSGDNPERID</sequence>
<dbReference type="GO" id="GO:0032451">
    <property type="term" value="F:demethylase activity"/>
    <property type="evidence" value="ECO:0007669"/>
    <property type="project" value="TreeGrafter"/>
</dbReference>
<dbReference type="GO" id="GO:0051213">
    <property type="term" value="F:dioxygenase activity"/>
    <property type="evidence" value="ECO:0007669"/>
    <property type="project" value="UniProtKB-KW"/>
</dbReference>
<evidence type="ECO:0000313" key="4">
    <source>
        <dbReference type="Proteomes" id="UP001174909"/>
    </source>
</evidence>
<keyword evidence="3" id="KW-0223">Dioxygenase</keyword>
<dbReference type="EMBL" id="CASHTH010002416">
    <property type="protein sequence ID" value="CAI8029580.1"/>
    <property type="molecule type" value="Genomic_DNA"/>
</dbReference>
<protein>
    <submittedName>
        <fullName evidence="3">Alpha-ketoglutarate-dependent dioxygenase alkB homolog 4</fullName>
    </submittedName>
</protein>
<keyword evidence="3" id="KW-0560">Oxidoreductase</keyword>
<evidence type="ECO:0000313" key="3">
    <source>
        <dbReference type="EMBL" id="CAI8029580.1"/>
    </source>
</evidence>
<dbReference type="InterPro" id="IPR032857">
    <property type="entry name" value="ALKBH4"/>
</dbReference>
<dbReference type="GO" id="GO:0070988">
    <property type="term" value="P:demethylation"/>
    <property type="evidence" value="ECO:0007669"/>
    <property type="project" value="InterPro"/>
</dbReference>
<name>A0AA35SGC2_GEOBA</name>
<dbReference type="Proteomes" id="UP001174909">
    <property type="component" value="Unassembled WGS sequence"/>
</dbReference>
<dbReference type="Gene3D" id="2.60.120.590">
    <property type="entry name" value="Alpha-ketoglutarate-dependent dioxygenase AlkB-like"/>
    <property type="match status" value="1"/>
</dbReference>
<evidence type="ECO:0000256" key="1">
    <source>
        <dbReference type="ARBA" id="ARBA00001954"/>
    </source>
</evidence>
<dbReference type="AlphaFoldDB" id="A0AA35SGC2"/>
<comment type="caution">
    <text evidence="3">The sequence shown here is derived from an EMBL/GenBank/DDBJ whole genome shotgun (WGS) entry which is preliminary data.</text>
</comment>
<dbReference type="PANTHER" id="PTHR12463:SF0">
    <property type="entry name" value="ALPHA-KETOGLUTARATE-DEPENDENT DIOXYGENASE ALKB HOMOLOG 4"/>
    <property type="match status" value="1"/>
</dbReference>
<feature type="region of interest" description="Disordered" evidence="2">
    <location>
        <begin position="222"/>
        <end position="291"/>
    </location>
</feature>
<proteinExistence type="predicted"/>
<comment type="cofactor">
    <cofactor evidence="1">
        <name>Fe(2+)</name>
        <dbReference type="ChEBI" id="CHEBI:29033"/>
    </cofactor>
</comment>
<gene>
    <name evidence="3" type="ORF">GBAR_LOCUS16792</name>
</gene>
<dbReference type="SUPFAM" id="SSF51197">
    <property type="entry name" value="Clavaminate synthase-like"/>
    <property type="match status" value="1"/>
</dbReference>
<reference evidence="3" key="1">
    <citation type="submission" date="2023-03" db="EMBL/GenBank/DDBJ databases">
        <authorList>
            <person name="Steffen K."/>
            <person name="Cardenas P."/>
        </authorList>
    </citation>
    <scope>NUCLEOTIDE SEQUENCE</scope>
</reference>
<feature type="compositionally biased region" description="Low complexity" evidence="2">
    <location>
        <begin position="222"/>
        <end position="243"/>
    </location>
</feature>
<organism evidence="3 4">
    <name type="scientific">Geodia barretti</name>
    <name type="common">Barrett's horny sponge</name>
    <dbReference type="NCBI Taxonomy" id="519541"/>
    <lineage>
        <taxon>Eukaryota</taxon>
        <taxon>Metazoa</taxon>
        <taxon>Porifera</taxon>
        <taxon>Demospongiae</taxon>
        <taxon>Heteroscleromorpha</taxon>
        <taxon>Tetractinellida</taxon>
        <taxon>Astrophorina</taxon>
        <taxon>Geodiidae</taxon>
        <taxon>Geodia</taxon>
    </lineage>
</organism>
<keyword evidence="4" id="KW-1185">Reference proteome</keyword>